<proteinExistence type="predicted"/>
<reference evidence="1" key="1">
    <citation type="submission" date="2018-02" db="EMBL/GenBank/DDBJ databases">
        <title>Rhizophora mucronata_Transcriptome.</title>
        <authorList>
            <person name="Meera S.P."/>
            <person name="Sreeshan A."/>
            <person name="Augustine A."/>
        </authorList>
    </citation>
    <scope>NUCLEOTIDE SEQUENCE</scope>
    <source>
        <tissue evidence="1">Leaf</tissue>
    </source>
</reference>
<sequence length="155" mass="17922">MAETPPFLHIPSKLSIHFPDLPFSHKKFPYPFPLHCLNPSLCGNNTIPQIKMSLIWQYLAVLDQEFHHKFHILHNICMQCSPRHIIAVNKDRGCIGSQGFLYLFWLQNLFTKSILQGTFFVKSYDIVSPVIFCNKSKTLFAPLQFPILTKCIVPH</sequence>
<protein>
    <submittedName>
        <fullName evidence="1">Uncharacterized protein MANES_03G131700</fullName>
    </submittedName>
</protein>
<accession>A0A2P2L196</accession>
<name>A0A2P2L196_RHIMU</name>
<dbReference type="AlphaFoldDB" id="A0A2P2L196"/>
<evidence type="ECO:0000313" key="1">
    <source>
        <dbReference type="EMBL" id="MBX11747.1"/>
    </source>
</evidence>
<dbReference type="EMBL" id="GGEC01031263">
    <property type="protein sequence ID" value="MBX11747.1"/>
    <property type="molecule type" value="Transcribed_RNA"/>
</dbReference>
<organism evidence="1">
    <name type="scientific">Rhizophora mucronata</name>
    <name type="common">Asiatic mangrove</name>
    <dbReference type="NCBI Taxonomy" id="61149"/>
    <lineage>
        <taxon>Eukaryota</taxon>
        <taxon>Viridiplantae</taxon>
        <taxon>Streptophyta</taxon>
        <taxon>Embryophyta</taxon>
        <taxon>Tracheophyta</taxon>
        <taxon>Spermatophyta</taxon>
        <taxon>Magnoliopsida</taxon>
        <taxon>eudicotyledons</taxon>
        <taxon>Gunneridae</taxon>
        <taxon>Pentapetalae</taxon>
        <taxon>rosids</taxon>
        <taxon>fabids</taxon>
        <taxon>Malpighiales</taxon>
        <taxon>Rhizophoraceae</taxon>
        <taxon>Rhizophora</taxon>
    </lineage>
</organism>